<reference evidence="2 3" key="1">
    <citation type="submission" date="2014-03" db="EMBL/GenBank/DDBJ databases">
        <title>The draft genome sequence of Thalassospira mesophila JCM 18969.</title>
        <authorList>
            <person name="Lai Q."/>
            <person name="Shao Z."/>
        </authorList>
    </citation>
    <scope>NUCLEOTIDE SEQUENCE [LARGE SCALE GENOMIC DNA]</scope>
    <source>
        <strain evidence="2 3">JCM 18969</strain>
    </source>
</reference>
<organism evidence="2 3">
    <name type="scientific">Thalassospira mesophila</name>
    <dbReference type="NCBI Taxonomy" id="1293891"/>
    <lineage>
        <taxon>Bacteria</taxon>
        <taxon>Pseudomonadati</taxon>
        <taxon>Pseudomonadota</taxon>
        <taxon>Alphaproteobacteria</taxon>
        <taxon>Rhodospirillales</taxon>
        <taxon>Thalassospiraceae</taxon>
        <taxon>Thalassospira</taxon>
    </lineage>
</organism>
<sequence length="121" mass="13639">MPFSRLPEPPYYAVIFSSIRTEGDDAAYGETAAMMSQLAAAQDGYLGEDSTMRDGEGMGITVSYWRDEAAIRAWKQHLDHTVARNAGREKWYQSYTLRVAKVERAYDFDRPESGFSKQAAV</sequence>
<comment type="caution">
    <text evidence="2">The sequence shown here is derived from an EMBL/GenBank/DDBJ whole genome shotgun (WGS) entry which is preliminary data.</text>
</comment>
<keyword evidence="3" id="KW-1185">Reference proteome</keyword>
<protein>
    <recommendedName>
        <fullName evidence="1">ABM domain-containing protein</fullName>
    </recommendedName>
</protein>
<dbReference type="InterPro" id="IPR007138">
    <property type="entry name" value="ABM_dom"/>
</dbReference>
<dbReference type="InterPro" id="IPR052936">
    <property type="entry name" value="Jasmonate_Hydroxylase-like"/>
</dbReference>
<dbReference type="STRING" id="1293891.TMES_12175"/>
<evidence type="ECO:0000313" key="2">
    <source>
        <dbReference type="EMBL" id="OSQ37772.1"/>
    </source>
</evidence>
<dbReference type="RefSeq" id="WP_085582919.1">
    <property type="nucleotide sequence ID" value="NZ_JFKA01000005.1"/>
</dbReference>
<feature type="domain" description="ABM" evidence="1">
    <location>
        <begin position="11"/>
        <end position="83"/>
    </location>
</feature>
<dbReference type="Gene3D" id="3.30.70.100">
    <property type="match status" value="1"/>
</dbReference>
<dbReference type="InterPro" id="IPR011008">
    <property type="entry name" value="Dimeric_a/b-barrel"/>
</dbReference>
<dbReference type="Proteomes" id="UP000193391">
    <property type="component" value="Unassembled WGS sequence"/>
</dbReference>
<evidence type="ECO:0000259" key="1">
    <source>
        <dbReference type="Pfam" id="PF03992"/>
    </source>
</evidence>
<dbReference type="OrthoDB" id="9797060at2"/>
<dbReference type="AlphaFoldDB" id="A0A1Y2KYH0"/>
<evidence type="ECO:0000313" key="3">
    <source>
        <dbReference type="Proteomes" id="UP000193391"/>
    </source>
</evidence>
<dbReference type="EMBL" id="JFKA01000005">
    <property type="protein sequence ID" value="OSQ37772.1"/>
    <property type="molecule type" value="Genomic_DNA"/>
</dbReference>
<accession>A0A1Y2KYH0</accession>
<name>A0A1Y2KYH0_9PROT</name>
<dbReference type="SUPFAM" id="SSF54909">
    <property type="entry name" value="Dimeric alpha+beta barrel"/>
    <property type="match status" value="1"/>
</dbReference>
<dbReference type="PANTHER" id="PTHR37811">
    <property type="entry name" value="BLL5343 PROTEIN"/>
    <property type="match status" value="1"/>
</dbReference>
<dbReference type="PANTHER" id="PTHR37811:SF2">
    <property type="entry name" value="ABM DOMAIN-CONTAINING PROTEIN"/>
    <property type="match status" value="1"/>
</dbReference>
<gene>
    <name evidence="2" type="ORF">TMES_12175</name>
</gene>
<dbReference type="Pfam" id="PF03992">
    <property type="entry name" value="ABM"/>
    <property type="match status" value="1"/>
</dbReference>
<proteinExistence type="predicted"/>